<reference evidence="1 2" key="1">
    <citation type="submission" date="2024-09" db="EMBL/GenBank/DDBJ databases">
        <title>Chromosome-scale assembly of Riccia sorocarpa.</title>
        <authorList>
            <person name="Paukszto L."/>
        </authorList>
    </citation>
    <scope>NUCLEOTIDE SEQUENCE [LARGE SCALE GENOMIC DNA]</scope>
    <source>
        <strain evidence="1">LP-2024</strain>
        <tissue evidence="1">Aerial parts of the thallus</tissue>
    </source>
</reference>
<protein>
    <recommendedName>
        <fullName evidence="3">F-box domain-containing protein</fullName>
    </recommendedName>
</protein>
<sequence>MGTFLPAASEHHETAKRVVLSSPVDVRSSHCDDTVVGYSERPSLTKFCDLPYEILGEILTCLGDALDQARAELVSPSFRMSSRFVRTAKFICRQKNVQRCSGPNAERVTPFKDIVLGKIKLLKCVEKLRLEIEDGMQASRFKDEVIVKNSLWLTEEKFVLEWLLPVSTTLQSLTVIDYGQQAIFNQTPLLHHLSIYCKHLRLLELRNMYLSCTSKQCGTAADQGKPMKLPGVTTLTLRCVKLTENGLKDLNECMPNLKTLTLVTVVGLKDARFKSDLLEVLCLGLATKVKSVKLEVNSLIKLQLKMACPDELRVEAHNLQCLAVCMDKRLDTIVEFKGVNKLRELLMGASEFSTLHTLCSSNPELEKVFLDVPCMAFEDNGGWKAVLTHVPLNLPDMKHIRDKCPKLHTLSVGPGLWYSLEEDMKKNQDVFAPAWPILKTLILHLIVLEIDVSMKLLRALVESIPTLVKLEVYVHRDSKAELEEVGQLRGESFPTVQLKLDHWKKGLKFECFSF</sequence>
<name>A0ABD3IB38_9MARC</name>
<dbReference type="AlphaFoldDB" id="A0ABD3IB38"/>
<comment type="caution">
    <text evidence="1">The sequence shown here is derived from an EMBL/GenBank/DDBJ whole genome shotgun (WGS) entry which is preliminary data.</text>
</comment>
<accession>A0ABD3IB38</accession>
<keyword evidence="2" id="KW-1185">Reference proteome</keyword>
<dbReference type="Gene3D" id="3.80.10.10">
    <property type="entry name" value="Ribonuclease Inhibitor"/>
    <property type="match status" value="1"/>
</dbReference>
<evidence type="ECO:0008006" key="3">
    <source>
        <dbReference type="Google" id="ProtNLM"/>
    </source>
</evidence>
<dbReference type="SUPFAM" id="SSF52047">
    <property type="entry name" value="RNI-like"/>
    <property type="match status" value="1"/>
</dbReference>
<proteinExistence type="predicted"/>
<dbReference type="Proteomes" id="UP001633002">
    <property type="component" value="Unassembled WGS sequence"/>
</dbReference>
<gene>
    <name evidence="1" type="ORF">R1sor_017959</name>
</gene>
<evidence type="ECO:0000313" key="1">
    <source>
        <dbReference type="EMBL" id="KAL3699937.1"/>
    </source>
</evidence>
<dbReference type="PANTHER" id="PTHR31215">
    <property type="entry name" value="OS05G0510400 PROTEIN-RELATED"/>
    <property type="match status" value="1"/>
</dbReference>
<dbReference type="InterPro" id="IPR032675">
    <property type="entry name" value="LRR_dom_sf"/>
</dbReference>
<dbReference type="EMBL" id="JBJQOH010000001">
    <property type="protein sequence ID" value="KAL3699937.1"/>
    <property type="molecule type" value="Genomic_DNA"/>
</dbReference>
<organism evidence="1 2">
    <name type="scientific">Riccia sorocarpa</name>
    <dbReference type="NCBI Taxonomy" id="122646"/>
    <lineage>
        <taxon>Eukaryota</taxon>
        <taxon>Viridiplantae</taxon>
        <taxon>Streptophyta</taxon>
        <taxon>Embryophyta</taxon>
        <taxon>Marchantiophyta</taxon>
        <taxon>Marchantiopsida</taxon>
        <taxon>Marchantiidae</taxon>
        <taxon>Marchantiales</taxon>
        <taxon>Ricciaceae</taxon>
        <taxon>Riccia</taxon>
    </lineage>
</organism>
<dbReference type="InterPro" id="IPR044809">
    <property type="entry name" value="AUF1-like"/>
</dbReference>
<evidence type="ECO:0000313" key="2">
    <source>
        <dbReference type="Proteomes" id="UP001633002"/>
    </source>
</evidence>